<dbReference type="PANTHER" id="PTHR19321:SF7">
    <property type="entry name" value="65-KDA MICROTUBULE-ASSOCIATED PROTEIN 3"/>
    <property type="match status" value="1"/>
</dbReference>
<evidence type="ECO:0000313" key="7">
    <source>
        <dbReference type="EMBL" id="EPS69123.1"/>
    </source>
</evidence>
<dbReference type="GO" id="GO:0005874">
    <property type="term" value="C:microtubule"/>
    <property type="evidence" value="ECO:0007669"/>
    <property type="project" value="UniProtKB-KW"/>
</dbReference>
<dbReference type="AlphaFoldDB" id="S8E0D2"/>
<comment type="caution">
    <text evidence="7">The sequence shown here is derived from an EMBL/GenBank/DDBJ whole genome shotgun (WGS) entry which is preliminary data.</text>
</comment>
<keyword evidence="4" id="KW-0206">Cytoskeleton</keyword>
<evidence type="ECO:0000256" key="3">
    <source>
        <dbReference type="ARBA" id="ARBA00022701"/>
    </source>
</evidence>
<feature type="coiled-coil region" evidence="5">
    <location>
        <begin position="137"/>
        <end position="164"/>
    </location>
</feature>
<organism evidence="7 8">
    <name type="scientific">Genlisea aurea</name>
    <dbReference type="NCBI Taxonomy" id="192259"/>
    <lineage>
        <taxon>Eukaryota</taxon>
        <taxon>Viridiplantae</taxon>
        <taxon>Streptophyta</taxon>
        <taxon>Embryophyta</taxon>
        <taxon>Tracheophyta</taxon>
        <taxon>Spermatophyta</taxon>
        <taxon>Magnoliopsida</taxon>
        <taxon>eudicotyledons</taxon>
        <taxon>Gunneridae</taxon>
        <taxon>Pentapetalae</taxon>
        <taxon>asterids</taxon>
        <taxon>lamiids</taxon>
        <taxon>Lamiales</taxon>
        <taxon>Lentibulariaceae</taxon>
        <taxon>Genlisea</taxon>
    </lineage>
</organism>
<evidence type="ECO:0000256" key="5">
    <source>
        <dbReference type="SAM" id="Coils"/>
    </source>
</evidence>
<keyword evidence="4" id="KW-0963">Cytoplasm</keyword>
<dbReference type="OrthoDB" id="642895at2759"/>
<dbReference type="InterPro" id="IPR007145">
    <property type="entry name" value="MAP65_Ase1_PRC1"/>
</dbReference>
<dbReference type="Pfam" id="PF03999">
    <property type="entry name" value="MAP65_ASE1"/>
    <property type="match status" value="1"/>
</dbReference>
<feature type="non-terminal residue" evidence="7">
    <location>
        <position position="498"/>
    </location>
</feature>
<dbReference type="Proteomes" id="UP000015453">
    <property type="component" value="Unassembled WGS sequence"/>
</dbReference>
<comment type="subcellular location">
    <subcellularLocation>
        <location evidence="1">Cytoplasm</location>
        <location evidence="1">Cytoskeleton</location>
    </subcellularLocation>
</comment>
<dbReference type="InterPro" id="IPR001936">
    <property type="entry name" value="RasGAP_dom"/>
</dbReference>
<keyword evidence="5" id="KW-0175">Coiled coil</keyword>
<dbReference type="Gene3D" id="1.20.58.1520">
    <property type="match status" value="1"/>
</dbReference>
<keyword evidence="3" id="KW-0493">Microtubule</keyword>
<feature type="non-terminal residue" evidence="7">
    <location>
        <position position="1"/>
    </location>
</feature>
<reference evidence="7 8" key="1">
    <citation type="journal article" date="2013" name="BMC Genomics">
        <title>The miniature genome of a carnivorous plant Genlisea aurea contains a low number of genes and short non-coding sequences.</title>
        <authorList>
            <person name="Leushkin E.V."/>
            <person name="Sutormin R.A."/>
            <person name="Nabieva E.R."/>
            <person name="Penin A.A."/>
            <person name="Kondrashov A.S."/>
            <person name="Logacheva M.D."/>
        </authorList>
    </citation>
    <scope>NUCLEOTIDE SEQUENCE [LARGE SCALE GENOMIC DNA]</scope>
</reference>
<sequence>LFYFLQALWNEIGEDEAAKGKMLEEIERQCLDIYKTRIDEAKTYEAQLKHEMAETESELAAIFSAMGEQPVHIRQQHENLKAKLEAIGPHIEEMRRRKVDRENQFLEVLEEIKDVKHDIYGSDDVDSLHHIEFNEAADLSTRKLEELHSELQELRREKIVRMKQVLDHLSNLDSLCSVLGMESKTITNGIHPSLVETNHSKNVTDKTIQQLRLAVESLKDLKSQRMQKLQDLAASLLQLWNSMDTRMEEQEPFHKVTRNIAASEDEITEPNFLSVDYLNLVEGEVSRLEELKASIMMELILKKKEDLEDICQKTHLAVSDEYGSIETSIRDVESGAIEGSHVLEQIEVSIAKAKEDTLIRKDVLERVEKWQMACEEEIWLDEYNKDENRYNTGKGTHLVLKRAEKARALVNKLPAMVEALIGKVAAWEESNRTEFTYDGVHLLSMLNQYMIMRREKEAEQKFQRDRKKLHGHIVAEQEVVVTKQQQPSLVKNQSFKKG</sequence>
<comment type="similarity">
    <text evidence="2">Belongs to the MAP65/ASE1 family.</text>
</comment>
<gene>
    <name evidence="7" type="ORF">M569_05644</name>
</gene>
<evidence type="ECO:0000256" key="2">
    <source>
        <dbReference type="ARBA" id="ARBA00006187"/>
    </source>
</evidence>
<feature type="domain" description="Ras-GAP" evidence="6">
    <location>
        <begin position="1"/>
        <end position="171"/>
    </location>
</feature>
<dbReference type="GO" id="GO:0005819">
    <property type="term" value="C:spindle"/>
    <property type="evidence" value="ECO:0007669"/>
    <property type="project" value="TreeGrafter"/>
</dbReference>
<evidence type="ECO:0000256" key="1">
    <source>
        <dbReference type="ARBA" id="ARBA00004245"/>
    </source>
</evidence>
<name>S8E0D2_9LAMI</name>
<proteinExistence type="inferred from homology"/>
<evidence type="ECO:0000256" key="4">
    <source>
        <dbReference type="ARBA" id="ARBA00023212"/>
    </source>
</evidence>
<dbReference type="PANTHER" id="PTHR19321">
    <property type="entry name" value="PROTEIN REGULATOR OF CYTOKINESIS 1 PRC1-RELATED"/>
    <property type="match status" value="1"/>
</dbReference>
<dbReference type="GO" id="GO:0000226">
    <property type="term" value="P:microtubule cytoskeleton organization"/>
    <property type="evidence" value="ECO:0007669"/>
    <property type="project" value="InterPro"/>
</dbReference>
<evidence type="ECO:0000313" key="8">
    <source>
        <dbReference type="Proteomes" id="UP000015453"/>
    </source>
</evidence>
<protein>
    <recommendedName>
        <fullName evidence="6">Ras-GAP domain-containing protein</fullName>
    </recommendedName>
</protein>
<dbReference type="GO" id="GO:0008017">
    <property type="term" value="F:microtubule binding"/>
    <property type="evidence" value="ECO:0007669"/>
    <property type="project" value="InterPro"/>
</dbReference>
<dbReference type="EMBL" id="AUSU01002283">
    <property type="protein sequence ID" value="EPS69123.1"/>
    <property type="molecule type" value="Genomic_DNA"/>
</dbReference>
<dbReference type="GO" id="GO:0005737">
    <property type="term" value="C:cytoplasm"/>
    <property type="evidence" value="ECO:0007669"/>
    <property type="project" value="TreeGrafter"/>
</dbReference>
<keyword evidence="8" id="KW-1185">Reference proteome</keyword>
<evidence type="ECO:0000259" key="6">
    <source>
        <dbReference type="PROSITE" id="PS50018"/>
    </source>
</evidence>
<dbReference type="PROSITE" id="PS50018">
    <property type="entry name" value="RAS_GTPASE_ACTIV_2"/>
    <property type="match status" value="1"/>
</dbReference>
<accession>S8E0D2</accession>